<dbReference type="OrthoDB" id="4511384at2"/>
<accession>A0A2L0EIG5</accession>
<evidence type="ECO:0000256" key="1">
    <source>
        <dbReference type="ARBA" id="ARBA00010617"/>
    </source>
</evidence>
<dbReference type="PANTHER" id="PTHR46696">
    <property type="entry name" value="P450, PUTATIVE (EUROFUNG)-RELATED"/>
    <property type="match status" value="1"/>
</dbReference>
<reference evidence="8 9" key="1">
    <citation type="submission" date="2015-09" db="EMBL/GenBank/DDBJ databases">
        <title>Sorangium comparison.</title>
        <authorList>
            <person name="Zaburannyi N."/>
            <person name="Bunk B."/>
            <person name="Overmann J."/>
            <person name="Mueller R."/>
        </authorList>
    </citation>
    <scope>NUCLEOTIDE SEQUENCE [LARGE SCALE GENOMIC DNA]</scope>
    <source>
        <strain evidence="8 9">So ce26</strain>
    </source>
</reference>
<dbReference type="PRINTS" id="PR00359">
    <property type="entry name" value="BP450"/>
</dbReference>
<dbReference type="Pfam" id="PF00067">
    <property type="entry name" value="p450"/>
    <property type="match status" value="1"/>
</dbReference>
<organism evidence="8 9">
    <name type="scientific">Sorangium cellulosum</name>
    <name type="common">Polyangium cellulosum</name>
    <dbReference type="NCBI Taxonomy" id="56"/>
    <lineage>
        <taxon>Bacteria</taxon>
        <taxon>Pseudomonadati</taxon>
        <taxon>Myxococcota</taxon>
        <taxon>Polyangia</taxon>
        <taxon>Polyangiales</taxon>
        <taxon>Polyangiaceae</taxon>
        <taxon>Sorangium</taxon>
    </lineage>
</organism>
<evidence type="ECO:0000256" key="7">
    <source>
        <dbReference type="RuleBase" id="RU000461"/>
    </source>
</evidence>
<evidence type="ECO:0000313" key="8">
    <source>
        <dbReference type="EMBL" id="AUX39088.1"/>
    </source>
</evidence>
<dbReference type="EMBL" id="CP012673">
    <property type="protein sequence ID" value="AUX39088.1"/>
    <property type="molecule type" value="Genomic_DNA"/>
</dbReference>
<dbReference type="InterPro" id="IPR002397">
    <property type="entry name" value="Cyt_P450_B"/>
</dbReference>
<comment type="similarity">
    <text evidence="1 7">Belongs to the cytochrome P450 family.</text>
</comment>
<protein>
    <submittedName>
        <fullName evidence="8">Cytochrome P450</fullName>
    </submittedName>
</protein>
<dbReference type="PROSITE" id="PS00086">
    <property type="entry name" value="CYTOCHROME_P450"/>
    <property type="match status" value="1"/>
</dbReference>
<keyword evidence="3 7" id="KW-0479">Metal-binding</keyword>
<keyword evidence="5 7" id="KW-0408">Iron</keyword>
<keyword evidence="4 7" id="KW-0560">Oxidoreductase</keyword>
<dbReference type="Proteomes" id="UP000238348">
    <property type="component" value="Chromosome"/>
</dbReference>
<evidence type="ECO:0000256" key="4">
    <source>
        <dbReference type="ARBA" id="ARBA00023002"/>
    </source>
</evidence>
<dbReference type="SUPFAM" id="SSF48264">
    <property type="entry name" value="Cytochrome P450"/>
    <property type="match status" value="1"/>
</dbReference>
<dbReference type="GO" id="GO:0020037">
    <property type="term" value="F:heme binding"/>
    <property type="evidence" value="ECO:0007669"/>
    <property type="project" value="InterPro"/>
</dbReference>
<proteinExistence type="inferred from homology"/>
<dbReference type="FunFam" id="1.10.630.10:FF:000018">
    <property type="entry name" value="Cytochrome P450 monooxygenase"/>
    <property type="match status" value="1"/>
</dbReference>
<dbReference type="Gene3D" id="1.10.630.10">
    <property type="entry name" value="Cytochrome P450"/>
    <property type="match status" value="1"/>
</dbReference>
<dbReference type="GO" id="GO:0016705">
    <property type="term" value="F:oxidoreductase activity, acting on paired donors, with incorporation or reduction of molecular oxygen"/>
    <property type="evidence" value="ECO:0007669"/>
    <property type="project" value="InterPro"/>
</dbReference>
<dbReference type="InterPro" id="IPR036396">
    <property type="entry name" value="Cyt_P450_sf"/>
</dbReference>
<dbReference type="GO" id="GO:0004497">
    <property type="term" value="F:monooxygenase activity"/>
    <property type="evidence" value="ECO:0007669"/>
    <property type="project" value="UniProtKB-KW"/>
</dbReference>
<dbReference type="PANTHER" id="PTHR46696:SF1">
    <property type="entry name" value="CYTOCHROME P450 YJIB-RELATED"/>
    <property type="match status" value="1"/>
</dbReference>
<keyword evidence="6 7" id="KW-0503">Monooxygenase</keyword>
<dbReference type="PRINTS" id="PR00385">
    <property type="entry name" value="P450"/>
</dbReference>
<gene>
    <name evidence="8" type="ORF">SOCE26_004700</name>
</gene>
<evidence type="ECO:0000256" key="6">
    <source>
        <dbReference type="ARBA" id="ARBA00023033"/>
    </source>
</evidence>
<evidence type="ECO:0000256" key="2">
    <source>
        <dbReference type="ARBA" id="ARBA00022617"/>
    </source>
</evidence>
<evidence type="ECO:0000313" key="9">
    <source>
        <dbReference type="Proteomes" id="UP000238348"/>
    </source>
</evidence>
<dbReference type="InterPro" id="IPR017972">
    <property type="entry name" value="Cyt_P450_CS"/>
</dbReference>
<evidence type="ECO:0000256" key="3">
    <source>
        <dbReference type="ARBA" id="ARBA00022723"/>
    </source>
</evidence>
<dbReference type="InterPro" id="IPR001128">
    <property type="entry name" value="Cyt_P450"/>
</dbReference>
<dbReference type="RefSeq" id="WP_104977111.1">
    <property type="nucleotide sequence ID" value="NZ_CP012673.1"/>
</dbReference>
<sequence>MTLSLDVTSARHKANPYPLYARLRAEAPVVRIRFSDGKPAWLVTRYSDVAAALKDPRLSKDPLRALSEAERKKQVPWMPWFLRPLAHNMLDQDPPVHTRLRGLVHQVFTPRRVEALRGRIEAITAELVARARARGAIDLLEELALPLPMAVICELLGIPEADRRRFRGWSNRLVSIVTGADMLRATPSMWRFMRYVRALIEERRRSGGDDLLAALVRAEEDGSRLTEDELLAMILLLLIAGHETTVNLIASGTLALLDHPESLDRLRREPELIKPAVEELLRFTSPVDFATERYTSAEVAFGEHVIPRGQRVYAVLGSANHDEQAFDSPERLTLDREPNRHLAFGNGIHYCVGAPLARLEAQVAFAAILRDLPGLRLSIPRESVTWKPSQILRGLTRLPVRCAAAPTYSVPGTARPPATNIQPDV</sequence>
<dbReference type="AlphaFoldDB" id="A0A2L0EIG5"/>
<dbReference type="GO" id="GO:0005506">
    <property type="term" value="F:iron ion binding"/>
    <property type="evidence" value="ECO:0007669"/>
    <property type="project" value="InterPro"/>
</dbReference>
<dbReference type="CDD" id="cd11029">
    <property type="entry name" value="CYP107-like"/>
    <property type="match status" value="1"/>
</dbReference>
<name>A0A2L0EIG5_SORCE</name>
<keyword evidence="2 7" id="KW-0349">Heme</keyword>
<evidence type="ECO:0000256" key="5">
    <source>
        <dbReference type="ARBA" id="ARBA00023004"/>
    </source>
</evidence>